<name>A0AAV1AS87_VICFA</name>
<keyword evidence="2" id="KW-1185">Reference proteome</keyword>
<proteinExistence type="predicted"/>
<gene>
    <name evidence="1" type="ORF">VFH_V019760</name>
</gene>
<organism evidence="1 2">
    <name type="scientific">Vicia faba</name>
    <name type="common">Broad bean</name>
    <name type="synonym">Faba vulgaris</name>
    <dbReference type="NCBI Taxonomy" id="3906"/>
    <lineage>
        <taxon>Eukaryota</taxon>
        <taxon>Viridiplantae</taxon>
        <taxon>Streptophyta</taxon>
        <taxon>Embryophyta</taxon>
        <taxon>Tracheophyta</taxon>
        <taxon>Spermatophyta</taxon>
        <taxon>Magnoliopsida</taxon>
        <taxon>eudicotyledons</taxon>
        <taxon>Gunneridae</taxon>
        <taxon>Pentapetalae</taxon>
        <taxon>rosids</taxon>
        <taxon>fabids</taxon>
        <taxon>Fabales</taxon>
        <taxon>Fabaceae</taxon>
        <taxon>Papilionoideae</taxon>
        <taxon>50 kb inversion clade</taxon>
        <taxon>NPAAA clade</taxon>
        <taxon>Hologalegina</taxon>
        <taxon>IRL clade</taxon>
        <taxon>Fabeae</taxon>
        <taxon>Vicia</taxon>
    </lineage>
</organism>
<accession>A0AAV1AS87</accession>
<dbReference type="AlphaFoldDB" id="A0AAV1AS87"/>
<sequence>MKMASELAYNMFKASSVFSFVSAGLGDVLAIGSSFKNMDAWIEKAEALELKCPCDRAERCPQNVKKWYKISFDSVGEKACQMEKYQKYAEALKTLQDEVVGLRHTLNNALQYTMQELLKSENKWLSGQGSSTQML</sequence>
<dbReference type="Proteomes" id="UP001157006">
    <property type="component" value="Chromosome 5"/>
</dbReference>
<evidence type="ECO:0000313" key="2">
    <source>
        <dbReference type="Proteomes" id="UP001157006"/>
    </source>
</evidence>
<evidence type="ECO:0000313" key="1">
    <source>
        <dbReference type="EMBL" id="CAI8612132.1"/>
    </source>
</evidence>
<protein>
    <submittedName>
        <fullName evidence="1">Uncharacterized protein</fullName>
    </submittedName>
</protein>
<reference evidence="1 2" key="1">
    <citation type="submission" date="2023-01" db="EMBL/GenBank/DDBJ databases">
        <authorList>
            <person name="Kreplak J."/>
        </authorList>
    </citation>
    <scope>NUCLEOTIDE SEQUENCE [LARGE SCALE GENOMIC DNA]</scope>
</reference>
<dbReference type="EMBL" id="OX451740">
    <property type="protein sequence ID" value="CAI8612132.1"/>
    <property type="molecule type" value="Genomic_DNA"/>
</dbReference>